<proteinExistence type="predicted"/>
<dbReference type="Proteomes" id="UP000499080">
    <property type="component" value="Unassembled WGS sequence"/>
</dbReference>
<accession>A0A4Y2LHZ4</accession>
<sequence length="84" mass="9072">ATRVNLGTDFIILNRGQMTSCNMKLFPNCHATPAGGTLVLDGFNGHQVPLRGISLVESSFEPSGSEVETTTWSLSYRPSQKQCA</sequence>
<keyword evidence="3" id="KW-1185">Reference proteome</keyword>
<reference evidence="1 3" key="1">
    <citation type="journal article" date="2019" name="Sci. Rep.">
        <title>Orb-weaving spider Araneus ventricosus genome elucidates the spidroin gene catalogue.</title>
        <authorList>
            <person name="Kono N."/>
            <person name="Nakamura H."/>
            <person name="Ohtoshi R."/>
            <person name="Moran D.A.P."/>
            <person name="Shinohara A."/>
            <person name="Yoshida Y."/>
            <person name="Fujiwara M."/>
            <person name="Mori M."/>
            <person name="Tomita M."/>
            <person name="Arakawa K."/>
        </authorList>
    </citation>
    <scope>NUCLEOTIDE SEQUENCE [LARGE SCALE GENOMIC DNA]</scope>
</reference>
<evidence type="ECO:0000313" key="3">
    <source>
        <dbReference type="Proteomes" id="UP000499080"/>
    </source>
</evidence>
<protein>
    <submittedName>
        <fullName evidence="1">Uncharacterized protein</fullName>
    </submittedName>
</protein>
<feature type="non-terminal residue" evidence="1">
    <location>
        <position position="1"/>
    </location>
</feature>
<comment type="caution">
    <text evidence="1">The sequence shown here is derived from an EMBL/GenBank/DDBJ whole genome shotgun (WGS) entry which is preliminary data.</text>
</comment>
<gene>
    <name evidence="1" type="ORF">AVEN_11376_1</name>
    <name evidence="2" type="ORF">AVEN_206866_1</name>
</gene>
<name>A0A4Y2LHZ4_ARAVE</name>
<dbReference type="AlphaFoldDB" id="A0A4Y2LHZ4"/>
<evidence type="ECO:0000313" key="1">
    <source>
        <dbReference type="EMBL" id="GBN13800.1"/>
    </source>
</evidence>
<dbReference type="EMBL" id="BGPR01276994">
    <property type="protein sequence ID" value="GBN13800.1"/>
    <property type="molecule type" value="Genomic_DNA"/>
</dbReference>
<organism evidence="1 3">
    <name type="scientific">Araneus ventricosus</name>
    <name type="common">Orbweaver spider</name>
    <name type="synonym">Epeira ventricosa</name>
    <dbReference type="NCBI Taxonomy" id="182803"/>
    <lineage>
        <taxon>Eukaryota</taxon>
        <taxon>Metazoa</taxon>
        <taxon>Ecdysozoa</taxon>
        <taxon>Arthropoda</taxon>
        <taxon>Chelicerata</taxon>
        <taxon>Arachnida</taxon>
        <taxon>Araneae</taxon>
        <taxon>Araneomorphae</taxon>
        <taxon>Entelegynae</taxon>
        <taxon>Araneoidea</taxon>
        <taxon>Araneidae</taxon>
        <taxon>Araneus</taxon>
    </lineage>
</organism>
<dbReference type="EMBL" id="BGPR01277050">
    <property type="protein sequence ID" value="GBN13949.1"/>
    <property type="molecule type" value="Genomic_DNA"/>
</dbReference>
<evidence type="ECO:0000313" key="2">
    <source>
        <dbReference type="EMBL" id="GBN13949.1"/>
    </source>
</evidence>